<comment type="caution">
    <text evidence="13">The sequence shown here is derived from an EMBL/GenBank/DDBJ whole genome shotgun (WGS) entry which is preliminary data.</text>
</comment>
<reference evidence="13" key="1">
    <citation type="submission" date="2023-03" db="EMBL/GenBank/DDBJ databases">
        <authorList>
            <person name="Steffen K."/>
            <person name="Cardenas P."/>
        </authorList>
    </citation>
    <scope>NUCLEOTIDE SEQUENCE</scope>
</reference>
<comment type="pathway">
    <text evidence="7">Amino-acid biosynthesis; L-valine biosynthesis; L-valine from pyruvate: step 3/4.</text>
</comment>
<dbReference type="InterPro" id="IPR020558">
    <property type="entry name" value="DiOHA_6PGluconate_deHydtase_CS"/>
</dbReference>
<evidence type="ECO:0000256" key="7">
    <source>
        <dbReference type="ARBA" id="ARBA00029436"/>
    </source>
</evidence>
<evidence type="ECO:0000256" key="3">
    <source>
        <dbReference type="ARBA" id="ARBA00023004"/>
    </source>
</evidence>
<dbReference type="SUPFAM" id="SSF52016">
    <property type="entry name" value="LeuD/IlvD-like"/>
    <property type="match status" value="1"/>
</dbReference>
<keyword evidence="3" id="KW-0408">Iron</keyword>
<proteinExistence type="inferred from homology"/>
<keyword evidence="5" id="KW-0456">Lyase</keyword>
<evidence type="ECO:0000313" key="14">
    <source>
        <dbReference type="Proteomes" id="UP001174909"/>
    </source>
</evidence>
<dbReference type="Proteomes" id="UP001174909">
    <property type="component" value="Unassembled WGS sequence"/>
</dbReference>
<feature type="non-terminal residue" evidence="13">
    <location>
        <position position="1"/>
    </location>
</feature>
<gene>
    <name evidence="13" type="ORF">GBAR_LOCUS10400</name>
</gene>
<comment type="pathway">
    <text evidence="8">Amino-acid biosynthesis; L-isoleucine biosynthesis; L-isoleucine from 2-oxobutanoate: step 3/4.</text>
</comment>
<evidence type="ECO:0000256" key="4">
    <source>
        <dbReference type="ARBA" id="ARBA00023014"/>
    </source>
</evidence>
<dbReference type="GO" id="GO:0009082">
    <property type="term" value="P:branched-chain amino acid biosynthetic process"/>
    <property type="evidence" value="ECO:0007669"/>
    <property type="project" value="UniProtKB-ARBA"/>
</dbReference>
<dbReference type="InterPro" id="IPR042096">
    <property type="entry name" value="Dihydro-acid_dehy_C"/>
</dbReference>
<comment type="catalytic activity">
    <reaction evidence="10">
        <text>(2R,3R)-2,3-dihydroxy-3-methylpentanoate = (S)-3-methyl-2-oxopentanoate + H2O</text>
        <dbReference type="Rhea" id="RHEA:27694"/>
        <dbReference type="ChEBI" id="CHEBI:15377"/>
        <dbReference type="ChEBI" id="CHEBI:35146"/>
        <dbReference type="ChEBI" id="CHEBI:49258"/>
        <dbReference type="EC" id="4.2.1.9"/>
    </reaction>
    <physiologicalReaction direction="left-to-right" evidence="10">
        <dbReference type="Rhea" id="RHEA:27695"/>
    </physiologicalReaction>
</comment>
<dbReference type="PANTHER" id="PTHR43183:SF2">
    <property type="entry name" value="DIHYDROXY-ACID DEHYDRATASE"/>
    <property type="match status" value="1"/>
</dbReference>
<feature type="domain" description="Dihydroxy-acid/6-phosphogluconate dehydratase C-terminal" evidence="12">
    <location>
        <begin position="351"/>
        <end position="544"/>
    </location>
</feature>
<evidence type="ECO:0000259" key="11">
    <source>
        <dbReference type="Pfam" id="PF00920"/>
    </source>
</evidence>
<evidence type="ECO:0000256" key="10">
    <source>
        <dbReference type="ARBA" id="ARBA00052865"/>
    </source>
</evidence>
<evidence type="ECO:0000313" key="13">
    <source>
        <dbReference type="EMBL" id="CAI8017047.1"/>
    </source>
</evidence>
<feature type="domain" description="Dihydroxy-acid/6-phosphogluconate dehydratase N-terminal" evidence="11">
    <location>
        <begin position="29"/>
        <end position="340"/>
    </location>
</feature>
<dbReference type="SUPFAM" id="SSF143975">
    <property type="entry name" value="IlvD/EDD N-terminal domain-like"/>
    <property type="match status" value="1"/>
</dbReference>
<protein>
    <recommendedName>
        <fullName evidence="9">dihydroxy-acid dehydratase</fullName>
        <ecNumber evidence="9">4.2.1.9</ecNumber>
    </recommendedName>
</protein>
<keyword evidence="2" id="KW-0479">Metal-binding</keyword>
<dbReference type="Gene3D" id="3.50.30.80">
    <property type="entry name" value="IlvD/EDD C-terminal domain-like"/>
    <property type="match status" value="1"/>
</dbReference>
<evidence type="ECO:0000256" key="6">
    <source>
        <dbReference type="ARBA" id="ARBA00029304"/>
    </source>
</evidence>
<dbReference type="GO" id="GO:0004160">
    <property type="term" value="F:dihydroxy-acid dehydratase activity"/>
    <property type="evidence" value="ECO:0007669"/>
    <property type="project" value="UniProtKB-EC"/>
</dbReference>
<name>A0AA35RTN7_GEOBA</name>
<dbReference type="EC" id="4.2.1.9" evidence="9"/>
<evidence type="ECO:0000256" key="5">
    <source>
        <dbReference type="ARBA" id="ARBA00023239"/>
    </source>
</evidence>
<dbReference type="GO" id="GO:0046872">
    <property type="term" value="F:metal ion binding"/>
    <property type="evidence" value="ECO:0007669"/>
    <property type="project" value="UniProtKB-KW"/>
</dbReference>
<dbReference type="PROSITE" id="PS00886">
    <property type="entry name" value="ILVD_EDD_1"/>
    <property type="match status" value="1"/>
</dbReference>
<evidence type="ECO:0000256" key="2">
    <source>
        <dbReference type="ARBA" id="ARBA00022723"/>
    </source>
</evidence>
<sequence length="555" mass="60289">GSIRPNCTAGFDRRRSRRRGFGEPAYQNKPIIGICNTWSELTHCNAHLRQLAEAVKRGVWQAGGFPMEFPVMSLGEYNMRPTTMLFRNLMSMDVEESIRANPLDGVVLLGGCDKTTPALLMGAASADIPAILVTGGPQLKGNWRGEELGSCTDCRRYHTELRAGSITEEQWAELQNSIVRSPGHCMVMGTASTMASMGESLGIALPGNAAIPAVDSRRAQLAEASGRQIMAAVEQDLRPSKIMTQEAFENAIRTLHALGGSTNAIIHLTAIAGRLGIELPLTLFDELSRTTPFILNLKPSGEFLMEDFFYAGGLPALLSELRPLLHMDAMTVTGRTLGENVSGTINHNPDLIRSLDEPLNSEGGLAVVYGSLAPSGAVIKPTAASPDLLTHRGRALVFDDHDDMEHRIDVPDLDVNPEDVLVMRNAGPQGGPGMPEWGFLPLPKKLLQRGIRDMVRLSDARMSGTAFGTVVVHVTPESASGSPLAAVRDGDIIELDVANRRLDLMVDEREVQRRLAEVPPQKPHFTRGYGAMYSQHVMQADKGCDFDFLRAEELG</sequence>
<dbReference type="PANTHER" id="PTHR43183">
    <property type="entry name" value="HYPOTHETICAL DIHYDROXYACID DEHYDRATASE (EUROFUNG)-RELATED"/>
    <property type="match status" value="1"/>
</dbReference>
<dbReference type="AlphaFoldDB" id="A0AA35RTN7"/>
<comment type="catalytic activity">
    <reaction evidence="6">
        <text>(2R)-2,3-dihydroxy-3-methylbutanoate = 3-methyl-2-oxobutanoate + H2O</text>
        <dbReference type="Rhea" id="RHEA:24809"/>
        <dbReference type="ChEBI" id="CHEBI:11851"/>
        <dbReference type="ChEBI" id="CHEBI:15377"/>
        <dbReference type="ChEBI" id="CHEBI:49072"/>
        <dbReference type="EC" id="4.2.1.9"/>
    </reaction>
    <physiologicalReaction direction="left-to-right" evidence="6">
        <dbReference type="Rhea" id="RHEA:24810"/>
    </physiologicalReaction>
</comment>
<dbReference type="InterPro" id="IPR000581">
    <property type="entry name" value="ILV_EDD_N"/>
</dbReference>
<keyword evidence="4" id="KW-0411">Iron-sulfur</keyword>
<dbReference type="Pfam" id="PF24877">
    <property type="entry name" value="ILV_EDD_C"/>
    <property type="match status" value="1"/>
</dbReference>
<dbReference type="FunFam" id="3.50.30.80:FF:000001">
    <property type="entry name" value="Dihydroxy-acid dehydratase"/>
    <property type="match status" value="1"/>
</dbReference>
<dbReference type="InterPro" id="IPR037237">
    <property type="entry name" value="IlvD/EDD_N"/>
</dbReference>
<accession>A0AA35RTN7</accession>
<comment type="similarity">
    <text evidence="1">Belongs to the IlvD/Edd family.</text>
</comment>
<organism evidence="13 14">
    <name type="scientific">Geodia barretti</name>
    <name type="common">Barrett's horny sponge</name>
    <dbReference type="NCBI Taxonomy" id="519541"/>
    <lineage>
        <taxon>Eukaryota</taxon>
        <taxon>Metazoa</taxon>
        <taxon>Porifera</taxon>
        <taxon>Demospongiae</taxon>
        <taxon>Heteroscleromorpha</taxon>
        <taxon>Tetractinellida</taxon>
        <taxon>Astrophorina</taxon>
        <taxon>Geodiidae</taxon>
        <taxon>Geodia</taxon>
    </lineage>
</organism>
<dbReference type="NCBIfam" id="NF009560">
    <property type="entry name" value="PRK13017.1"/>
    <property type="match status" value="1"/>
</dbReference>
<dbReference type="InterPro" id="IPR052352">
    <property type="entry name" value="Sugar_Degrad_Dehydratases"/>
</dbReference>
<evidence type="ECO:0000256" key="9">
    <source>
        <dbReference type="ARBA" id="ARBA00029490"/>
    </source>
</evidence>
<evidence type="ECO:0000256" key="1">
    <source>
        <dbReference type="ARBA" id="ARBA00006486"/>
    </source>
</evidence>
<evidence type="ECO:0000259" key="12">
    <source>
        <dbReference type="Pfam" id="PF24877"/>
    </source>
</evidence>
<dbReference type="EMBL" id="CASHTH010001587">
    <property type="protein sequence ID" value="CAI8017047.1"/>
    <property type="molecule type" value="Genomic_DNA"/>
</dbReference>
<keyword evidence="14" id="KW-1185">Reference proteome</keyword>
<dbReference type="NCBIfam" id="NF004784">
    <property type="entry name" value="PRK06131.1"/>
    <property type="match status" value="1"/>
</dbReference>
<dbReference type="InterPro" id="IPR056740">
    <property type="entry name" value="ILV_EDD_C"/>
</dbReference>
<evidence type="ECO:0000256" key="8">
    <source>
        <dbReference type="ARBA" id="ARBA00029437"/>
    </source>
</evidence>
<dbReference type="GO" id="GO:0051536">
    <property type="term" value="F:iron-sulfur cluster binding"/>
    <property type="evidence" value="ECO:0007669"/>
    <property type="project" value="UniProtKB-KW"/>
</dbReference>
<dbReference type="Pfam" id="PF00920">
    <property type="entry name" value="ILVD_EDD_N"/>
    <property type="match status" value="1"/>
</dbReference>